<dbReference type="EMBL" id="EAAA01001830">
    <property type="status" value="NOT_ANNOTATED_CDS"/>
    <property type="molecule type" value="Genomic_DNA"/>
</dbReference>
<keyword evidence="1" id="KW-1133">Transmembrane helix</keyword>
<reference evidence="2" key="2">
    <citation type="journal article" date="2008" name="Genome Biol.">
        <title>Improved genome assembly and evidence-based global gene model set for the chordate Ciona intestinalis: new insight into intron and operon populations.</title>
        <authorList>
            <person name="Satou Y."/>
            <person name="Mineta K."/>
            <person name="Ogasawara M."/>
            <person name="Sasakura Y."/>
            <person name="Shoguchi E."/>
            <person name="Ueno K."/>
            <person name="Yamada L."/>
            <person name="Matsumoto J."/>
            <person name="Wasserscheid J."/>
            <person name="Dewar K."/>
            <person name="Wiley G.B."/>
            <person name="Macmil S.L."/>
            <person name="Roe B.A."/>
            <person name="Zeller R.W."/>
            <person name="Hastings K.E."/>
            <person name="Lemaire P."/>
            <person name="Lindquist E."/>
            <person name="Endo T."/>
            <person name="Hotta K."/>
            <person name="Inaba K."/>
        </authorList>
    </citation>
    <scope>NUCLEOTIDE SEQUENCE [LARGE SCALE GENOMIC DNA]</scope>
    <source>
        <strain evidence="2">wild type</strain>
    </source>
</reference>
<proteinExistence type="predicted"/>
<evidence type="ECO:0000256" key="1">
    <source>
        <dbReference type="SAM" id="Phobius"/>
    </source>
</evidence>
<dbReference type="InParanoid" id="H2XWI4"/>
<evidence type="ECO:0000313" key="3">
    <source>
        <dbReference type="Proteomes" id="UP000008144"/>
    </source>
</evidence>
<keyword evidence="3" id="KW-1185">Reference proteome</keyword>
<evidence type="ECO:0000313" key="2">
    <source>
        <dbReference type="Ensembl" id="ENSCINP00000034018.1"/>
    </source>
</evidence>
<feature type="transmembrane region" description="Helical" evidence="1">
    <location>
        <begin position="17"/>
        <end position="36"/>
    </location>
</feature>
<reference evidence="2" key="4">
    <citation type="submission" date="2025-09" db="UniProtKB">
        <authorList>
            <consortium name="Ensembl"/>
        </authorList>
    </citation>
    <scope>IDENTIFICATION</scope>
</reference>
<dbReference type="AlphaFoldDB" id="H2XWI4"/>
<dbReference type="HOGENOM" id="CLU_1253119_0_0_1"/>
<reference evidence="2" key="3">
    <citation type="submission" date="2025-08" db="UniProtKB">
        <authorList>
            <consortium name="Ensembl"/>
        </authorList>
    </citation>
    <scope>IDENTIFICATION</scope>
</reference>
<organism evidence="2 3">
    <name type="scientific">Ciona intestinalis</name>
    <name type="common">Transparent sea squirt</name>
    <name type="synonym">Ascidia intestinalis</name>
    <dbReference type="NCBI Taxonomy" id="7719"/>
    <lineage>
        <taxon>Eukaryota</taxon>
        <taxon>Metazoa</taxon>
        <taxon>Chordata</taxon>
        <taxon>Tunicata</taxon>
        <taxon>Ascidiacea</taxon>
        <taxon>Phlebobranchia</taxon>
        <taxon>Cionidae</taxon>
        <taxon>Ciona</taxon>
    </lineage>
</organism>
<dbReference type="Proteomes" id="UP000008144">
    <property type="component" value="Chromosome 3"/>
</dbReference>
<protein>
    <submittedName>
        <fullName evidence="2">Uncharacterized protein</fullName>
    </submittedName>
</protein>
<accession>H2XWI4</accession>
<keyword evidence="1" id="KW-0812">Transmembrane</keyword>
<reference evidence="3" key="1">
    <citation type="journal article" date="2002" name="Science">
        <title>The draft genome of Ciona intestinalis: insights into chordate and vertebrate origins.</title>
        <authorList>
            <person name="Dehal P."/>
            <person name="Satou Y."/>
            <person name="Campbell R.K."/>
            <person name="Chapman J."/>
            <person name="Degnan B."/>
            <person name="De Tomaso A."/>
            <person name="Davidson B."/>
            <person name="Di Gregorio A."/>
            <person name="Gelpke M."/>
            <person name="Goodstein D.M."/>
            <person name="Harafuji N."/>
            <person name="Hastings K.E."/>
            <person name="Ho I."/>
            <person name="Hotta K."/>
            <person name="Huang W."/>
            <person name="Kawashima T."/>
            <person name="Lemaire P."/>
            <person name="Martinez D."/>
            <person name="Meinertzhagen I.A."/>
            <person name="Necula S."/>
            <person name="Nonaka M."/>
            <person name="Putnam N."/>
            <person name="Rash S."/>
            <person name="Saiga H."/>
            <person name="Satake M."/>
            <person name="Terry A."/>
            <person name="Yamada L."/>
            <person name="Wang H.G."/>
            <person name="Awazu S."/>
            <person name="Azumi K."/>
            <person name="Boore J."/>
            <person name="Branno M."/>
            <person name="Chin-Bow S."/>
            <person name="DeSantis R."/>
            <person name="Doyle S."/>
            <person name="Francino P."/>
            <person name="Keys D.N."/>
            <person name="Haga S."/>
            <person name="Hayashi H."/>
            <person name="Hino K."/>
            <person name="Imai K.S."/>
            <person name="Inaba K."/>
            <person name="Kano S."/>
            <person name="Kobayashi K."/>
            <person name="Kobayashi M."/>
            <person name="Lee B.I."/>
            <person name="Makabe K.W."/>
            <person name="Manohar C."/>
            <person name="Matassi G."/>
            <person name="Medina M."/>
            <person name="Mochizuki Y."/>
            <person name="Mount S."/>
            <person name="Morishita T."/>
            <person name="Miura S."/>
            <person name="Nakayama A."/>
            <person name="Nishizaka S."/>
            <person name="Nomoto H."/>
            <person name="Ohta F."/>
            <person name="Oishi K."/>
            <person name="Rigoutsos I."/>
            <person name="Sano M."/>
            <person name="Sasaki A."/>
            <person name="Sasakura Y."/>
            <person name="Shoguchi E."/>
            <person name="Shin-i T."/>
            <person name="Spagnuolo A."/>
            <person name="Stainier D."/>
            <person name="Suzuki M.M."/>
            <person name="Tassy O."/>
            <person name="Takatori N."/>
            <person name="Tokuoka M."/>
            <person name="Yagi K."/>
            <person name="Yoshizaki F."/>
            <person name="Wada S."/>
            <person name="Zhang C."/>
            <person name="Hyatt P.D."/>
            <person name="Larimer F."/>
            <person name="Detter C."/>
            <person name="Doggett N."/>
            <person name="Glavina T."/>
            <person name="Hawkins T."/>
            <person name="Richardson P."/>
            <person name="Lucas S."/>
            <person name="Kohara Y."/>
            <person name="Levine M."/>
            <person name="Satoh N."/>
            <person name="Rokhsar D.S."/>
        </authorList>
    </citation>
    <scope>NUCLEOTIDE SEQUENCE [LARGE SCALE GENOMIC DNA]</scope>
</reference>
<dbReference type="GeneTree" id="ENSGT00530000065205"/>
<keyword evidence="1" id="KW-0472">Membrane</keyword>
<dbReference type="Ensembl" id="ENSCINT00000033350.1">
    <property type="protein sequence ID" value="ENSCINP00000034018.1"/>
    <property type="gene ID" value="ENSCING00000019324.1"/>
</dbReference>
<sequence length="221" mass="25408">MVQCSNYPTTVRKIRELFLVLAFTSVYFMYEAHWTVTNKITCLRRHHRDVIAISGREDFEQIENDVILEYKQLKNIVNVSKWSLNDCSPSACTRVILSGFTEGLQNKTTTIQPTKLRYNPATPSASAGTRLLNCSQIAEYFDDPVAMKFEPYKADQIRTKQGIHETHGMLVFPSRTKKYVITSEAKRNTTGYRKLYEIYEKHIDLGIRLPGIPELYGACIN</sequence>
<name>H2XWI4_CIOIN</name>